<sequence>MEYNLFKLNIGNFIILLPRSHGIRNIKTPLKLNLSFNIFWIYSLQKNVVKNI</sequence>
<evidence type="ECO:0000313" key="1">
    <source>
        <dbReference type="EMBL" id="CAD2154254.1"/>
    </source>
</evidence>
<dbReference type="Proteomes" id="UP000580250">
    <property type="component" value="Unassembled WGS sequence"/>
</dbReference>
<organism evidence="1 2">
    <name type="scientific">Meloidogyne enterolobii</name>
    <name type="common">Root-knot nematode worm</name>
    <name type="synonym">Meloidogyne mayaguensis</name>
    <dbReference type="NCBI Taxonomy" id="390850"/>
    <lineage>
        <taxon>Eukaryota</taxon>
        <taxon>Metazoa</taxon>
        <taxon>Ecdysozoa</taxon>
        <taxon>Nematoda</taxon>
        <taxon>Chromadorea</taxon>
        <taxon>Rhabditida</taxon>
        <taxon>Tylenchina</taxon>
        <taxon>Tylenchomorpha</taxon>
        <taxon>Tylenchoidea</taxon>
        <taxon>Meloidogynidae</taxon>
        <taxon>Meloidogyninae</taxon>
        <taxon>Meloidogyne</taxon>
    </lineage>
</organism>
<dbReference type="EMBL" id="CAJEWN010000055">
    <property type="protein sequence ID" value="CAD2154254.1"/>
    <property type="molecule type" value="Genomic_DNA"/>
</dbReference>
<protein>
    <submittedName>
        <fullName evidence="1">Uncharacterized protein</fullName>
    </submittedName>
</protein>
<comment type="caution">
    <text evidence="1">The sequence shown here is derived from an EMBL/GenBank/DDBJ whole genome shotgun (WGS) entry which is preliminary data.</text>
</comment>
<accession>A0A6V7UDZ3</accession>
<dbReference type="AlphaFoldDB" id="A0A6V7UDZ3"/>
<evidence type="ECO:0000313" key="2">
    <source>
        <dbReference type="Proteomes" id="UP000580250"/>
    </source>
</evidence>
<gene>
    <name evidence="1" type="ORF">MENT_LOCUS11436</name>
</gene>
<proteinExistence type="predicted"/>
<reference evidence="1 2" key="1">
    <citation type="submission" date="2020-08" db="EMBL/GenBank/DDBJ databases">
        <authorList>
            <person name="Koutsovoulos G."/>
            <person name="Danchin GJ E."/>
        </authorList>
    </citation>
    <scope>NUCLEOTIDE SEQUENCE [LARGE SCALE GENOMIC DNA]</scope>
</reference>
<name>A0A6V7UDZ3_MELEN</name>